<dbReference type="Gene3D" id="2.160.20.10">
    <property type="entry name" value="Single-stranded right-handed beta-helix, Pectin lyase-like"/>
    <property type="match status" value="1"/>
</dbReference>
<evidence type="ECO:0000256" key="8">
    <source>
        <dbReference type="RuleBase" id="RU361169"/>
    </source>
</evidence>
<evidence type="ECO:0008006" key="10">
    <source>
        <dbReference type="Google" id="ProtNLM"/>
    </source>
</evidence>
<dbReference type="GO" id="GO:0005975">
    <property type="term" value="P:carbohydrate metabolic process"/>
    <property type="evidence" value="ECO:0007669"/>
    <property type="project" value="InterPro"/>
</dbReference>
<evidence type="ECO:0000256" key="2">
    <source>
        <dbReference type="ARBA" id="ARBA00008834"/>
    </source>
</evidence>
<evidence type="ECO:0000313" key="9">
    <source>
        <dbReference type="EMBL" id="CAE0360484.1"/>
    </source>
</evidence>
<organism evidence="9">
    <name type="scientific">Aureoumbra lagunensis</name>
    <dbReference type="NCBI Taxonomy" id="44058"/>
    <lineage>
        <taxon>Eukaryota</taxon>
        <taxon>Sar</taxon>
        <taxon>Stramenopiles</taxon>
        <taxon>Ochrophyta</taxon>
        <taxon>Pelagophyceae</taxon>
        <taxon>Pelagomonadales</taxon>
        <taxon>Aureoumbra</taxon>
    </lineage>
</organism>
<dbReference type="AlphaFoldDB" id="A0A7S3JRR9"/>
<keyword evidence="6 8" id="KW-0326">Glycosidase</keyword>
<evidence type="ECO:0000256" key="4">
    <source>
        <dbReference type="ARBA" id="ARBA00022525"/>
    </source>
</evidence>
<name>A0A7S3JRR9_9STRA</name>
<protein>
    <recommendedName>
        <fullName evidence="10">Pectate lyase superfamily protein domain-containing protein</fullName>
    </recommendedName>
</protein>
<evidence type="ECO:0000256" key="6">
    <source>
        <dbReference type="ARBA" id="ARBA00023295"/>
    </source>
</evidence>
<dbReference type="GO" id="GO:0004650">
    <property type="term" value="F:polygalacturonase activity"/>
    <property type="evidence" value="ECO:0007669"/>
    <property type="project" value="InterPro"/>
</dbReference>
<dbReference type="InterPro" id="IPR012334">
    <property type="entry name" value="Pectin_lyas_fold"/>
</dbReference>
<dbReference type="PROSITE" id="PS00502">
    <property type="entry name" value="POLYGALACTURONASE"/>
    <property type="match status" value="1"/>
</dbReference>
<gene>
    <name evidence="9" type="ORF">ALAG00032_LOCUS1214</name>
</gene>
<feature type="active site" evidence="7">
    <location>
        <position position="318"/>
    </location>
</feature>
<dbReference type="InterPro" id="IPR000743">
    <property type="entry name" value="Glyco_hydro_28"/>
</dbReference>
<dbReference type="EMBL" id="HBIJ01001695">
    <property type="protein sequence ID" value="CAE0360484.1"/>
    <property type="molecule type" value="Transcribed_RNA"/>
</dbReference>
<dbReference type="Pfam" id="PF00295">
    <property type="entry name" value="Glyco_hydro_28"/>
    <property type="match status" value="1"/>
</dbReference>
<proteinExistence type="inferred from homology"/>
<evidence type="ECO:0000256" key="3">
    <source>
        <dbReference type="ARBA" id="ARBA00022512"/>
    </source>
</evidence>
<comment type="similarity">
    <text evidence="2 8">Belongs to the glycosyl hydrolase 28 family.</text>
</comment>
<keyword evidence="4" id="KW-0964">Secreted</keyword>
<dbReference type="InterPro" id="IPR011050">
    <property type="entry name" value="Pectin_lyase_fold/virulence"/>
</dbReference>
<comment type="subcellular location">
    <subcellularLocation>
        <location evidence="1">Secreted</location>
        <location evidence="1">Cell wall</location>
    </subcellularLocation>
</comment>
<dbReference type="SUPFAM" id="SSF51126">
    <property type="entry name" value="Pectin lyase-like"/>
    <property type="match status" value="1"/>
</dbReference>
<sequence>MSTTRASKASSSCVLIAVIVILLSLVRVRNSHGERRKRIGIRVISQEDARKRLDAVFGDIGRTIATYESLERIETQARRIAAGKYIIDAVKVLSIFTFGAVGNGSHDDGPALERALVAAKIYDSKVMVHLPAGHRYFIGAPILISEISNVELRIDGIVLAPRELYQRSGNYQQAMSPEQERMQFAFFTFAHAKNFTLSGAGEIDGRGKRWWRMRKRNPREKAPVLILFRDSYDIIIRHLELHHSPFYHLVLLRTHHVLIDRLQIYSPSSSINTDGIDILESSEINIHNCWISTGDDNLAIKEGSSRVYVRGGFFFRGHGLSIGSLGEGGTTASVKHVYLANVTFIRTTNAARIKTWQGGQGAVKNITFTHLYVAGVSYPIVIDQFYCPQSQHPGMCSNSSYAVKVSDVQILHIAGWHTSGVAASLHCSHALPCTITLEDLHLRSAPGCSNVVRCLNVRTRPLSSIHSSSSSSSSLSNACQHGDEMHGYRLDLTRKERRRLAANFSCIHPP</sequence>
<evidence type="ECO:0000256" key="1">
    <source>
        <dbReference type="ARBA" id="ARBA00004191"/>
    </source>
</evidence>
<reference evidence="9" key="1">
    <citation type="submission" date="2021-01" db="EMBL/GenBank/DDBJ databases">
        <authorList>
            <person name="Corre E."/>
            <person name="Pelletier E."/>
            <person name="Niang G."/>
            <person name="Scheremetjew M."/>
            <person name="Finn R."/>
            <person name="Kale V."/>
            <person name="Holt S."/>
            <person name="Cochrane G."/>
            <person name="Meng A."/>
            <person name="Brown T."/>
            <person name="Cohen L."/>
        </authorList>
    </citation>
    <scope>NUCLEOTIDE SEQUENCE</scope>
    <source>
        <strain evidence="9">CCMP1510</strain>
    </source>
</reference>
<keyword evidence="3" id="KW-0134">Cell wall</keyword>
<dbReference type="PANTHER" id="PTHR31375">
    <property type="match status" value="1"/>
</dbReference>
<keyword evidence="5 8" id="KW-0378">Hydrolase</keyword>
<accession>A0A7S3JRR9</accession>
<evidence type="ECO:0000256" key="5">
    <source>
        <dbReference type="ARBA" id="ARBA00022801"/>
    </source>
</evidence>
<evidence type="ECO:0000256" key="7">
    <source>
        <dbReference type="PROSITE-ProRule" id="PRU10052"/>
    </source>
</evidence>